<dbReference type="GO" id="GO:0007157">
    <property type="term" value="P:heterophilic cell-cell adhesion via plasma membrane cell adhesion molecules"/>
    <property type="evidence" value="ECO:0007669"/>
    <property type="project" value="TreeGrafter"/>
</dbReference>
<evidence type="ECO:0000313" key="5">
    <source>
        <dbReference type="Proteomes" id="UP000812440"/>
    </source>
</evidence>
<feature type="domain" description="EGF-like" evidence="3">
    <location>
        <begin position="96"/>
        <end position="107"/>
    </location>
</feature>
<name>A0A8T2K566_9PIPI</name>
<dbReference type="Gene3D" id="2.170.300.10">
    <property type="entry name" value="Tie2 ligand-binding domain superfamily"/>
    <property type="match status" value="1"/>
</dbReference>
<dbReference type="InterPro" id="IPR042635">
    <property type="entry name" value="MEGF10/SREC1/2-like"/>
</dbReference>
<dbReference type="OrthoDB" id="6130531at2759"/>
<dbReference type="EMBL" id="JAACNH010000002">
    <property type="protein sequence ID" value="KAG8450760.1"/>
    <property type="molecule type" value="Genomic_DNA"/>
</dbReference>
<proteinExistence type="predicted"/>
<dbReference type="GO" id="GO:0016020">
    <property type="term" value="C:membrane"/>
    <property type="evidence" value="ECO:0007669"/>
    <property type="project" value="TreeGrafter"/>
</dbReference>
<evidence type="ECO:0000313" key="4">
    <source>
        <dbReference type="EMBL" id="KAG8450760.1"/>
    </source>
</evidence>
<feature type="region of interest" description="Disordered" evidence="2">
    <location>
        <begin position="437"/>
        <end position="468"/>
    </location>
</feature>
<dbReference type="InterPro" id="IPR000742">
    <property type="entry name" value="EGF"/>
</dbReference>
<reference evidence="4" key="1">
    <citation type="thesis" date="2020" institute="ProQuest LLC" country="789 East Eisenhower Parkway, Ann Arbor, MI, USA">
        <title>Comparative Genomics and Chromosome Evolution.</title>
        <authorList>
            <person name="Mudd A.B."/>
        </authorList>
    </citation>
    <scope>NUCLEOTIDE SEQUENCE</scope>
    <source>
        <strain evidence="4">Female2</strain>
        <tissue evidence="4">Blood</tissue>
    </source>
</reference>
<evidence type="ECO:0000256" key="1">
    <source>
        <dbReference type="ARBA" id="ARBA00022536"/>
    </source>
</evidence>
<keyword evidence="1" id="KW-0245">EGF-like domain</keyword>
<organism evidence="4 5">
    <name type="scientific">Hymenochirus boettgeri</name>
    <name type="common">Congo dwarf clawed frog</name>
    <dbReference type="NCBI Taxonomy" id="247094"/>
    <lineage>
        <taxon>Eukaryota</taxon>
        <taxon>Metazoa</taxon>
        <taxon>Chordata</taxon>
        <taxon>Craniata</taxon>
        <taxon>Vertebrata</taxon>
        <taxon>Euteleostomi</taxon>
        <taxon>Amphibia</taxon>
        <taxon>Batrachia</taxon>
        <taxon>Anura</taxon>
        <taxon>Pipoidea</taxon>
        <taxon>Pipidae</taxon>
        <taxon>Pipinae</taxon>
        <taxon>Hymenochirus</taxon>
    </lineage>
</organism>
<accession>A0A8T2K566</accession>
<dbReference type="Pfam" id="PF00053">
    <property type="entry name" value="EGF_laminin"/>
    <property type="match status" value="1"/>
</dbReference>
<dbReference type="PANTHER" id="PTHR24043">
    <property type="entry name" value="SCAVENGER RECEPTOR CLASS F"/>
    <property type="match status" value="1"/>
</dbReference>
<evidence type="ECO:0000256" key="2">
    <source>
        <dbReference type="SAM" id="MobiDB-lite"/>
    </source>
</evidence>
<sequence>MPQSGACQCDPGWWTTYCRRQCHCDLRRSRCSQTTGHCICNTGWWGQKCSVKCNCNNSPCFQINGKCKCQEGWWGDSCEFQCDCLHGRCIAATGNCDCDVGYQGEKCTDPCTPGTYGKNCNYRCGRCKQGQTCSPVDGVCSSCEPGWSGTHCNLPCPYGYYGQNCSHNCPKCLGAEQCNKETGTCSYCDAGKMGPRCESTCPAGSYGERCQFLCPACIHGMCDPETGVCICDPGYWKASCNETCPGGLFGFNCSHACECSGGLCSPVYGTCQLTSSQKVALIVGVLVIAILIVCCCSCCGNRRSDLKDKVSPEEEGSFSRMKHNFQGALANISVVLPCVSGGNSKHSWVTVSHHDTELPFNHSFIESPSTGWLSENSFSSFESDEEGPVYCIPPREGSSIADMDGFQEISSKCNVFPDSLALNAEDASQPFSIPRTSSIAKSKRPSVSFAEGTKFESRRSSATETPNLTRKPKLILSHPKLPSIQLQATKGEEVQNCEESNDFYEKIFIDQDPEDHPKLHRNAPVNRRRTLSNARKVASKSEMVESNGKENVYDVKNKKSAVTTIYLSVGPPKKINKSRRRSEGNIDGAVQALLRRLGSFQKGIPKPVRKNFSQSSNIKAPQSKGSQEETLKLGRANHDPLIGKFQDNHSRKHHIPASSIIQKMPLDEAECVNGSDQPERLYSNLQEPVVLLKQTENEEHIYHTTEIKDSEPKYENISIAKCYETNELEGSCLYEDAEMSNRTGN</sequence>
<dbReference type="AlphaFoldDB" id="A0A8T2K566"/>
<gene>
    <name evidence="4" type="ORF">GDO86_003146</name>
</gene>
<dbReference type="InterPro" id="IPR002049">
    <property type="entry name" value="LE_dom"/>
</dbReference>
<dbReference type="GO" id="GO:0030169">
    <property type="term" value="F:low-density lipoprotein particle binding"/>
    <property type="evidence" value="ECO:0007669"/>
    <property type="project" value="TreeGrafter"/>
</dbReference>
<feature type="compositionally biased region" description="Polar residues" evidence="2">
    <location>
        <begin position="611"/>
        <end position="625"/>
    </location>
</feature>
<dbReference type="SMART" id="SM00181">
    <property type="entry name" value="EGF"/>
    <property type="match status" value="4"/>
</dbReference>
<dbReference type="GO" id="GO:0005044">
    <property type="term" value="F:scavenger receptor activity"/>
    <property type="evidence" value="ECO:0007669"/>
    <property type="project" value="InterPro"/>
</dbReference>
<protein>
    <recommendedName>
        <fullName evidence="3">EGF-like domain-containing protein</fullName>
    </recommendedName>
</protein>
<keyword evidence="5" id="KW-1185">Reference proteome</keyword>
<feature type="region of interest" description="Disordered" evidence="2">
    <location>
        <begin position="604"/>
        <end position="629"/>
    </location>
</feature>
<dbReference type="PRINTS" id="PR00011">
    <property type="entry name" value="EGFLAMININ"/>
</dbReference>
<dbReference type="GO" id="GO:0016322">
    <property type="term" value="P:neuron remodeling"/>
    <property type="evidence" value="ECO:0007669"/>
    <property type="project" value="TreeGrafter"/>
</dbReference>
<comment type="caution">
    <text evidence="4">The sequence shown here is derived from an EMBL/GenBank/DDBJ whole genome shotgun (WGS) entry which is preliminary data.</text>
</comment>
<dbReference type="Proteomes" id="UP000812440">
    <property type="component" value="Chromosome 2"/>
</dbReference>
<dbReference type="PROSITE" id="PS00022">
    <property type="entry name" value="EGF_1"/>
    <property type="match status" value="1"/>
</dbReference>
<evidence type="ECO:0000259" key="3">
    <source>
        <dbReference type="PROSITE" id="PS00022"/>
    </source>
</evidence>
<dbReference type="PANTHER" id="PTHR24043:SF0">
    <property type="entry name" value="SCAVENGER RECEPTOR CLASS F MEMBER 1"/>
    <property type="match status" value="1"/>
</dbReference>
<dbReference type="GO" id="GO:0016358">
    <property type="term" value="P:dendrite development"/>
    <property type="evidence" value="ECO:0007669"/>
    <property type="project" value="TreeGrafter"/>
</dbReference>